<evidence type="ECO:0000313" key="5">
    <source>
        <dbReference type="EMBL" id="AHK63436.1"/>
    </source>
</evidence>
<feature type="region of interest" description="Disordered" evidence="1">
    <location>
        <begin position="98"/>
        <end position="119"/>
    </location>
</feature>
<feature type="region of interest" description="Disordered" evidence="1">
    <location>
        <begin position="271"/>
        <end position="297"/>
    </location>
</feature>
<accession>W8JFV2</accession>
<evidence type="ECO:0000259" key="3">
    <source>
        <dbReference type="Pfam" id="PF07560"/>
    </source>
</evidence>
<dbReference type="HOGENOM" id="CLU_014387_0_0_0"/>
<organism evidence="5 6">
    <name type="scientific">Chlamydia avium 10DC88</name>
    <dbReference type="NCBI Taxonomy" id="1229831"/>
    <lineage>
        <taxon>Bacteria</taxon>
        <taxon>Pseudomonadati</taxon>
        <taxon>Chlamydiota</taxon>
        <taxon>Chlamydiia</taxon>
        <taxon>Chlamydiales</taxon>
        <taxon>Chlamydiaceae</taxon>
        <taxon>Chlamydia/Chlamydophila group</taxon>
        <taxon>Chlamydia</taxon>
    </lineage>
</organism>
<evidence type="ECO:0000259" key="4">
    <source>
        <dbReference type="Pfam" id="PF07579"/>
    </source>
</evidence>
<keyword evidence="2" id="KW-0812">Transmembrane</keyword>
<dbReference type="Proteomes" id="UP000019433">
    <property type="component" value="Chromosome"/>
</dbReference>
<sequence>MTLASDPSIPQCYPSITQHPLITFYQATSYTSIYNKCRDLLSSCCCLNRARPSNPLHVFVSILAAISSVIIAILLLPVKLVLLSGFLCCKMRRTTIPDLETPSSKRPRPPFQDRQDSISSHVIEEEPADVIEEPVEPSLREYLSMYFSHLPINRIDVIAIARTTLEGMDFPEDTESILNLPAHLFFESPPNMEQALTLPLLSVEEEESETEDVSREEVEEVPPSPLPESIMQDARIKFLQRHLPELPLQKYPEYFPFVLELLKNESPHDLPSNAFISPTPPVPAETSPTSPTLEESGATSILESIENEHPSIWQQAFTDRLLLEAPSDWEFIDKLNQYISLLIRDSRAADLKDAIQRIANPEEESPLQDPSVQQTARAYFSCLLTLFTQTSLPISLKIEMLNSIYQQSAHWSSAPELLLPIVYDELLAISFLQREHAIASLEEEQTGSGSAIIRRLLPPVSPDMTARELSGYIALLQQKFSQPITTRPDSLPLVPSTNALLQALSQSQPEWSQFKYSFIQLVEDICGRNNPTTRSMVFIINHLAAEREHLINYTDEAAASARATMHLLYQLLSRTNLSQNEKKLILKNITSYSDRCAPTWITESNNQLELYLNSSTHGRDLLLTWVQAFKHLAIRDMYRNAPQWHIESAFKLIYQEPLGVDPGFVDSYTRQLTENREELAQQYDRFVAYYATCARHMVEFVLEQAKQASQEQLNTLMEIILSDLEAVAPQEHVSELMQIFFPEEEDYKPCKIAIIYLLVREGILELLEEQ</sequence>
<feature type="domain" description="DUF1539" evidence="3">
    <location>
        <begin position="495"/>
        <end position="616"/>
    </location>
</feature>
<proteinExistence type="predicted"/>
<evidence type="ECO:0000256" key="2">
    <source>
        <dbReference type="SAM" id="Phobius"/>
    </source>
</evidence>
<protein>
    <submittedName>
        <fullName evidence="5">Uncharacterized protein</fullName>
    </submittedName>
</protein>
<gene>
    <name evidence="5" type="ORF">M832_05730</name>
</gene>
<dbReference type="KEGG" id="cav:M832_05730"/>
<dbReference type="AlphaFoldDB" id="W8JFV2"/>
<dbReference type="InterPro" id="IPR013044">
    <property type="entry name" value="DUF1548"/>
</dbReference>
<evidence type="ECO:0000256" key="1">
    <source>
        <dbReference type="SAM" id="MobiDB-lite"/>
    </source>
</evidence>
<keyword evidence="2" id="KW-1133">Transmembrane helix</keyword>
<feature type="region of interest" description="Disordered" evidence="1">
    <location>
        <begin position="204"/>
        <end position="227"/>
    </location>
</feature>
<feature type="transmembrane region" description="Helical" evidence="2">
    <location>
        <begin position="58"/>
        <end position="87"/>
    </location>
</feature>
<dbReference type="InterPro" id="IPR011436">
    <property type="entry name" value="DUF1539"/>
</dbReference>
<dbReference type="EMBL" id="CP006571">
    <property type="protein sequence ID" value="AHK63436.1"/>
    <property type="molecule type" value="Genomic_DNA"/>
</dbReference>
<reference evidence="5 6" key="1">
    <citation type="journal article" date="2014" name="Syst. Appl. Microbiol.">
        <title>Evidence for the existence of two new members of the family Chlamydiaceae and proposal of Chlamydia avium sp. nov. and Chlamydia gallinacea sp. nov.</title>
        <authorList>
            <person name="Sachse K."/>
            <person name="Laroucau K."/>
            <person name="Riege K."/>
            <person name="Wehner S."/>
            <person name="Dilcher M."/>
            <person name="Creasy H.H."/>
            <person name="Weidmann M."/>
            <person name="Myers G."/>
            <person name="Vorimore F."/>
            <person name="Vicari N."/>
            <person name="Magnino S."/>
            <person name="Liebler-Tenorio E."/>
            <person name="Ruettger A."/>
            <person name="Bavoil P.M."/>
            <person name="Hufert F.T."/>
            <person name="Rossello-Mora R."/>
            <person name="Marz M."/>
        </authorList>
    </citation>
    <scope>NUCLEOTIDE SEQUENCE [LARGE SCALE GENOMIC DNA]</scope>
    <source>
        <strain evidence="5 6">10DC88</strain>
    </source>
</reference>
<dbReference type="Pfam" id="PF07579">
    <property type="entry name" value="DUF1548"/>
    <property type="match status" value="1"/>
</dbReference>
<name>W8JFV2_9CHLA</name>
<feature type="domain" description="DUF1548" evidence="4">
    <location>
        <begin position="639"/>
        <end position="764"/>
    </location>
</feature>
<dbReference type="RefSeq" id="WP_240991501.1">
    <property type="nucleotide sequence ID" value="NZ_CP006571.1"/>
</dbReference>
<dbReference type="PATRIC" id="fig|1229831.3.peg.583"/>
<keyword evidence="2" id="KW-0472">Membrane</keyword>
<feature type="compositionally biased region" description="Polar residues" evidence="1">
    <location>
        <begin position="286"/>
        <end position="297"/>
    </location>
</feature>
<dbReference type="Pfam" id="PF07560">
    <property type="entry name" value="DUF1539"/>
    <property type="match status" value="1"/>
</dbReference>
<evidence type="ECO:0000313" key="6">
    <source>
        <dbReference type="Proteomes" id="UP000019433"/>
    </source>
</evidence>